<organism evidence="1">
    <name type="scientific">hydrothermal vent metagenome</name>
    <dbReference type="NCBI Taxonomy" id="652676"/>
    <lineage>
        <taxon>unclassified sequences</taxon>
        <taxon>metagenomes</taxon>
        <taxon>ecological metagenomes</taxon>
    </lineage>
</organism>
<dbReference type="AlphaFoldDB" id="A0A3B0VA45"/>
<gene>
    <name evidence="1" type="ORF">MNBD_DELTA03-311</name>
</gene>
<protein>
    <submittedName>
        <fullName evidence="1">Uncharacterized protein</fullName>
    </submittedName>
</protein>
<evidence type="ECO:0000313" key="1">
    <source>
        <dbReference type="EMBL" id="VAW39731.1"/>
    </source>
</evidence>
<accession>A0A3B0VA45</accession>
<name>A0A3B0VA45_9ZZZZ</name>
<dbReference type="EMBL" id="UOEX01000298">
    <property type="protein sequence ID" value="VAW39731.1"/>
    <property type="molecule type" value="Genomic_DNA"/>
</dbReference>
<sequence length="68" mass="7842">EEMAVYYFNLAVIYVEQGRGRAGGSEARLECYKKARRIIDKALDCDFQHAAAMKLLDWLDKRLDGCKK</sequence>
<reference evidence="1" key="1">
    <citation type="submission" date="2018-06" db="EMBL/GenBank/DDBJ databases">
        <authorList>
            <person name="Zhirakovskaya E."/>
        </authorList>
    </citation>
    <scope>NUCLEOTIDE SEQUENCE</scope>
</reference>
<feature type="non-terminal residue" evidence="1">
    <location>
        <position position="1"/>
    </location>
</feature>
<proteinExistence type="predicted"/>